<feature type="transmembrane region" description="Helical" evidence="2">
    <location>
        <begin position="28"/>
        <end position="48"/>
    </location>
</feature>
<dbReference type="Pfam" id="PF00501">
    <property type="entry name" value="AMP-binding"/>
    <property type="match status" value="1"/>
</dbReference>
<sequence length="120" mass="12753">MTANTLLELGVQEGDRVAVYMPVIPETAVAMLACALIGAAHSVVFGGFSADALTTRIQEADTKVIITSDGGYRRGKPSALPHATVVVDEAAASKLKLADYFRTTTRPNPRGRIVPLRRTS</sequence>
<dbReference type="PANTHER" id="PTHR24095:SF14">
    <property type="entry name" value="ACETYL-COENZYME A SYNTHETASE 1"/>
    <property type="match status" value="1"/>
</dbReference>
<evidence type="ECO:0000256" key="2">
    <source>
        <dbReference type="SAM" id="Phobius"/>
    </source>
</evidence>
<protein>
    <recommendedName>
        <fullName evidence="3">AMP-dependent synthetase/ligase domain-containing protein</fullName>
    </recommendedName>
</protein>
<gene>
    <name evidence="4" type="ORF">ADL28_03195</name>
</gene>
<keyword evidence="2" id="KW-1133">Transmembrane helix</keyword>
<dbReference type="InterPro" id="IPR042099">
    <property type="entry name" value="ANL_N_sf"/>
</dbReference>
<keyword evidence="2" id="KW-0812">Transmembrane</keyword>
<evidence type="ECO:0000256" key="1">
    <source>
        <dbReference type="ARBA" id="ARBA00022990"/>
    </source>
</evidence>
<dbReference type="GO" id="GO:0005829">
    <property type="term" value="C:cytosol"/>
    <property type="evidence" value="ECO:0007669"/>
    <property type="project" value="TreeGrafter"/>
</dbReference>
<evidence type="ECO:0000259" key="3">
    <source>
        <dbReference type="Pfam" id="PF00501"/>
    </source>
</evidence>
<name>A0A0X3XC47_STRVO</name>
<accession>A0A0X3XC47</accession>
<dbReference type="GO" id="GO:0003987">
    <property type="term" value="F:acetate-CoA ligase activity"/>
    <property type="evidence" value="ECO:0007669"/>
    <property type="project" value="TreeGrafter"/>
</dbReference>
<dbReference type="AlphaFoldDB" id="A0A0X3XC47"/>
<dbReference type="EMBL" id="LLZJ01000010">
    <property type="protein sequence ID" value="KUL66723.1"/>
    <property type="molecule type" value="Genomic_DNA"/>
</dbReference>
<proteinExistence type="predicted"/>
<feature type="domain" description="AMP-dependent synthetase/ligase" evidence="3">
    <location>
        <begin position="3"/>
        <end position="92"/>
    </location>
</feature>
<dbReference type="InterPro" id="IPR000873">
    <property type="entry name" value="AMP-dep_synth/lig_dom"/>
</dbReference>
<organism evidence="4 5">
    <name type="scientific">Streptomyces violaceusniger</name>
    <dbReference type="NCBI Taxonomy" id="68280"/>
    <lineage>
        <taxon>Bacteria</taxon>
        <taxon>Bacillati</taxon>
        <taxon>Actinomycetota</taxon>
        <taxon>Actinomycetes</taxon>
        <taxon>Kitasatosporales</taxon>
        <taxon>Streptomycetaceae</taxon>
        <taxon>Streptomyces</taxon>
        <taxon>Streptomyces violaceusniger group</taxon>
    </lineage>
</organism>
<evidence type="ECO:0000313" key="4">
    <source>
        <dbReference type="EMBL" id="KUL66723.1"/>
    </source>
</evidence>
<keyword evidence="1" id="KW-0007">Acetylation</keyword>
<reference evidence="5" key="1">
    <citation type="submission" date="2015-10" db="EMBL/GenBank/DDBJ databases">
        <authorList>
            <person name="Ju K.-S."/>
            <person name="Doroghazi J.R."/>
            <person name="Metcalf W.W."/>
        </authorList>
    </citation>
    <scope>NUCLEOTIDE SEQUENCE [LARGE SCALE GENOMIC DNA]</scope>
    <source>
        <strain evidence="5">NRRL F-8817</strain>
    </source>
</reference>
<evidence type="ECO:0000313" key="5">
    <source>
        <dbReference type="Proteomes" id="UP000053413"/>
    </source>
</evidence>
<dbReference type="SUPFAM" id="SSF56801">
    <property type="entry name" value="Acetyl-CoA synthetase-like"/>
    <property type="match status" value="1"/>
</dbReference>
<dbReference type="Gene3D" id="3.40.50.12780">
    <property type="entry name" value="N-terminal domain of ligase-like"/>
    <property type="match status" value="1"/>
</dbReference>
<dbReference type="Proteomes" id="UP000053413">
    <property type="component" value="Unassembled WGS sequence"/>
</dbReference>
<dbReference type="PANTHER" id="PTHR24095">
    <property type="entry name" value="ACETYL-COENZYME A SYNTHETASE"/>
    <property type="match status" value="1"/>
</dbReference>
<dbReference type="GO" id="GO:0006085">
    <property type="term" value="P:acetyl-CoA biosynthetic process"/>
    <property type="evidence" value="ECO:0007669"/>
    <property type="project" value="TreeGrafter"/>
</dbReference>
<comment type="caution">
    <text evidence="4">The sequence shown here is derived from an EMBL/GenBank/DDBJ whole genome shotgun (WGS) entry which is preliminary data.</text>
</comment>
<keyword evidence="2" id="KW-0472">Membrane</keyword>